<feature type="compositionally biased region" description="Low complexity" evidence="2">
    <location>
        <begin position="644"/>
        <end position="656"/>
    </location>
</feature>
<feature type="compositionally biased region" description="Polar residues" evidence="2">
    <location>
        <begin position="328"/>
        <end position="348"/>
    </location>
</feature>
<feature type="compositionally biased region" description="Low complexity" evidence="2">
    <location>
        <begin position="682"/>
        <end position="696"/>
    </location>
</feature>
<sequence>MNTHREPSWPREGSVDQMVPQDLDFSSILAMDELDGANFQLSDLDPGNTSNQFAVQHPNTPFSGDMSGMQRTTAAHDFATTSWDIRMDMDSVDVLGNQQGSHENLQSFQQQLGQQMWNATPQQQGQDGHMGNMVYRHPHQIPPTPNSYELHGGDAAQYQQQMAQRRAFAEQQIQHQMQMGHGKRNDFTPLVSPAVTPQGTPFQHQADFGNGAYFSPLTSPALQAQKAQQAQQAGQRYKSSGSQRTQPSTAGTSAATSPVTNDTDVEMFTGTTGSSVPERARKSTRKTNAPRSVGSRSGVRSSPVTKPQKRKSAALSNTLSNLELNSLIQESSTQQSSSLHPNNYSTDGSGAGSISPEPLSEALMGPPPRPGSGSNVQSPTLFAQTQQHPQMRMKDGNAPATPASLMSIDNPRNANNGKTPLTGSGRMKPLASLDNTNLDDFALPPSVTNNTAVDSANATPRINPARKTPKLGPLSSAGGRVSATSSPAISAMASPSSATTPQFPKDARARNSKKRGSISSSSQLISPALRPKISPSIKPLLPEGATTEQTQAFLLASKSNYTHLLEGTLLPGVSYPDSLSSGLTSKRTSHKIAEQGRRNRINEALKEMQALLPPPALPAKTDTPDLNGSQHDNHDDADIKADDSSGPTAAPAPATKGKADRDSKSSKAKDSPNGAKTPGSGSTAAADAKAANSKAATVESAIVYIKTLQQERVAFAEAMKEKDREVNELRRRLKEVKVNGGSAGVEGRNEKGPVREACSASANGSASTSSGSGASGEDEAMDSTGDEKEGS</sequence>
<feature type="compositionally biased region" description="Low complexity" evidence="2">
    <location>
        <begin position="290"/>
        <end position="304"/>
    </location>
</feature>
<feature type="compositionally biased region" description="Polar residues" evidence="2">
    <location>
        <begin position="410"/>
        <end position="422"/>
    </location>
</feature>
<feature type="coiled-coil region" evidence="1">
    <location>
        <begin position="705"/>
        <end position="739"/>
    </location>
</feature>
<dbReference type="Proteomes" id="UP000243723">
    <property type="component" value="Unassembled WGS sequence"/>
</dbReference>
<feature type="compositionally biased region" description="Polar residues" evidence="2">
    <location>
        <begin position="237"/>
        <end position="262"/>
    </location>
</feature>
<evidence type="ECO:0000256" key="2">
    <source>
        <dbReference type="SAM" id="MobiDB-lite"/>
    </source>
</evidence>
<dbReference type="InterPro" id="IPR011598">
    <property type="entry name" value="bHLH_dom"/>
</dbReference>
<feature type="region of interest" description="Disordered" evidence="2">
    <location>
        <begin position="328"/>
        <end position="426"/>
    </location>
</feature>
<comment type="caution">
    <text evidence="4">The sequence shown here is derived from an EMBL/GenBank/DDBJ whole genome shotgun (WGS) entry which is preliminary data.</text>
</comment>
<keyword evidence="5" id="KW-1185">Reference proteome</keyword>
<feature type="domain" description="BHLH" evidence="3">
    <location>
        <begin position="585"/>
        <end position="708"/>
    </location>
</feature>
<dbReference type="Pfam" id="PF00010">
    <property type="entry name" value="HLH"/>
    <property type="match status" value="1"/>
</dbReference>
<feature type="compositionally biased region" description="Low complexity" evidence="2">
    <location>
        <begin position="221"/>
        <end position="235"/>
    </location>
</feature>
<keyword evidence="1" id="KW-0175">Coiled coil</keyword>
<feature type="region of interest" description="Disordered" evidence="2">
    <location>
        <begin position="193"/>
        <end position="315"/>
    </location>
</feature>
<feature type="compositionally biased region" description="Polar residues" evidence="2">
    <location>
        <begin position="449"/>
        <end position="460"/>
    </location>
</feature>
<feature type="compositionally biased region" description="Polar residues" evidence="2">
    <location>
        <begin position="372"/>
        <end position="389"/>
    </location>
</feature>
<feature type="region of interest" description="Disordered" evidence="2">
    <location>
        <begin position="449"/>
        <end position="541"/>
    </location>
</feature>
<proteinExistence type="predicted"/>
<organism evidence="4 5">
    <name type="scientific">Elsinoe australis</name>
    <dbReference type="NCBI Taxonomy" id="40998"/>
    <lineage>
        <taxon>Eukaryota</taxon>
        <taxon>Fungi</taxon>
        <taxon>Dikarya</taxon>
        <taxon>Ascomycota</taxon>
        <taxon>Pezizomycotina</taxon>
        <taxon>Dothideomycetes</taxon>
        <taxon>Dothideomycetidae</taxon>
        <taxon>Myriangiales</taxon>
        <taxon>Elsinoaceae</taxon>
        <taxon>Elsinoe</taxon>
    </lineage>
</organism>
<reference evidence="4 5" key="1">
    <citation type="submission" date="2017-05" db="EMBL/GenBank/DDBJ databases">
        <title>Draft genome sequence of Elsinoe australis.</title>
        <authorList>
            <person name="Cheng Q."/>
        </authorList>
    </citation>
    <scope>NUCLEOTIDE SEQUENCE [LARGE SCALE GENOMIC DNA]</scope>
    <source>
        <strain evidence="4 5">NL1</strain>
    </source>
</reference>
<dbReference type="PROSITE" id="PS50888">
    <property type="entry name" value="BHLH"/>
    <property type="match status" value="1"/>
</dbReference>
<evidence type="ECO:0000313" key="4">
    <source>
        <dbReference type="EMBL" id="PSK57890.1"/>
    </source>
</evidence>
<dbReference type="SUPFAM" id="SSF47459">
    <property type="entry name" value="HLH, helix-loop-helix DNA-binding domain"/>
    <property type="match status" value="1"/>
</dbReference>
<feature type="region of interest" description="Disordered" evidence="2">
    <location>
        <begin position="612"/>
        <end position="696"/>
    </location>
</feature>
<name>A0A2P8ABP6_9PEZI</name>
<dbReference type="EMBL" id="NHZQ01000037">
    <property type="protein sequence ID" value="PSK57890.1"/>
    <property type="molecule type" value="Genomic_DNA"/>
</dbReference>
<feature type="compositionally biased region" description="Low complexity" evidence="2">
    <location>
        <begin position="517"/>
        <end position="526"/>
    </location>
</feature>
<accession>A0A2P8ABP6</accession>
<dbReference type="Gene3D" id="4.10.280.10">
    <property type="entry name" value="Helix-loop-helix DNA-binding domain"/>
    <property type="match status" value="1"/>
</dbReference>
<evidence type="ECO:0000313" key="5">
    <source>
        <dbReference type="Proteomes" id="UP000243723"/>
    </source>
</evidence>
<gene>
    <name evidence="4" type="ORF">B9Z65_9092</name>
</gene>
<feature type="compositionally biased region" description="Basic and acidic residues" evidence="2">
    <location>
        <begin position="631"/>
        <end position="643"/>
    </location>
</feature>
<feature type="compositionally biased region" description="Basic and acidic residues" evidence="2">
    <location>
        <begin position="657"/>
        <end position="670"/>
    </location>
</feature>
<protein>
    <submittedName>
        <fullName evidence="4">Sterol regulatory element-binding protein 1</fullName>
    </submittedName>
</protein>
<dbReference type="STRING" id="40998.A0A2P8ABP6"/>
<evidence type="ECO:0000259" key="3">
    <source>
        <dbReference type="PROSITE" id="PS50888"/>
    </source>
</evidence>
<dbReference type="OrthoDB" id="5344169at2759"/>
<feature type="compositionally biased region" description="Low complexity" evidence="2">
    <location>
        <begin position="482"/>
        <end position="501"/>
    </location>
</feature>
<dbReference type="GO" id="GO:0046983">
    <property type="term" value="F:protein dimerization activity"/>
    <property type="evidence" value="ECO:0007669"/>
    <property type="project" value="InterPro"/>
</dbReference>
<feature type="compositionally biased region" description="Low complexity" evidence="2">
    <location>
        <begin position="759"/>
        <end position="772"/>
    </location>
</feature>
<dbReference type="AlphaFoldDB" id="A0A2P8ABP6"/>
<evidence type="ECO:0000256" key="1">
    <source>
        <dbReference type="SAM" id="Coils"/>
    </source>
</evidence>
<feature type="region of interest" description="Disordered" evidence="2">
    <location>
        <begin position="739"/>
        <end position="791"/>
    </location>
</feature>
<dbReference type="InterPro" id="IPR036638">
    <property type="entry name" value="HLH_DNA-bd_sf"/>
</dbReference>
<dbReference type="SMART" id="SM00353">
    <property type="entry name" value="HLH"/>
    <property type="match status" value="1"/>
</dbReference>